<evidence type="ECO:0000313" key="4">
    <source>
        <dbReference type="Proteomes" id="UP000251314"/>
    </source>
</evidence>
<dbReference type="EMBL" id="RCMV01000154">
    <property type="protein sequence ID" value="KAG3223167.1"/>
    <property type="molecule type" value="Genomic_DNA"/>
</dbReference>
<reference evidence="2" key="2">
    <citation type="submission" date="2018-05" db="EMBL/GenBank/DDBJ databases">
        <title>Effector identification in a new, highly contiguous assembly of the strawberry crown rot pathogen Phytophthora cactorum.</title>
        <authorList>
            <person name="Armitage A.D."/>
            <person name="Nellist C.F."/>
            <person name="Bates H."/>
            <person name="Vickerstaff R.J."/>
            <person name="Harrison R.J."/>
        </authorList>
    </citation>
    <scope>NUCLEOTIDE SEQUENCE</scope>
    <source>
        <strain evidence="1">P415</strain>
        <strain evidence="2">P421</strain>
    </source>
</reference>
<name>A0A329T243_9STRA</name>
<accession>A0A329T243</accession>
<comment type="caution">
    <text evidence="3">The sequence shown here is derived from an EMBL/GenBank/DDBJ whole genome shotgun (WGS) entry which is preliminary data.</text>
</comment>
<evidence type="ECO:0000313" key="1">
    <source>
        <dbReference type="EMBL" id="KAG2986919.1"/>
    </source>
</evidence>
<gene>
    <name evidence="3" type="ORF">PC110_g1863</name>
    <name evidence="1" type="ORF">PC118_g7581</name>
    <name evidence="2" type="ORF">PC129_g6158</name>
</gene>
<reference evidence="3 4" key="1">
    <citation type="submission" date="2018-01" db="EMBL/GenBank/DDBJ databases">
        <title>Draft genome of the strawberry crown rot pathogen Phytophthora cactorum.</title>
        <authorList>
            <person name="Armitage A.D."/>
            <person name="Lysoe E."/>
            <person name="Nellist C.F."/>
            <person name="Harrison R.J."/>
            <person name="Brurberg M.B."/>
        </authorList>
    </citation>
    <scope>NUCLEOTIDE SEQUENCE [LARGE SCALE GENOMIC DNA]</scope>
    <source>
        <strain evidence="3 4">10300</strain>
    </source>
</reference>
<keyword evidence="4" id="KW-1185">Reference proteome</keyword>
<dbReference type="EMBL" id="MJFZ01000022">
    <property type="protein sequence ID" value="RAW41972.1"/>
    <property type="molecule type" value="Genomic_DNA"/>
</dbReference>
<evidence type="ECO:0000313" key="3">
    <source>
        <dbReference type="EMBL" id="RAW41972.1"/>
    </source>
</evidence>
<sequence>MLPPLPTRLYWQCCSGCWCSPGALYTDQTGEFDWSAGNFGCSVGRDLRSGVARGTARTVNVASDDRSRCLNPSQVRFRSVSDNPLSKCIFMLLEGPARFGVLLV</sequence>
<dbReference type="VEuPathDB" id="FungiDB:PC110_g1863"/>
<organism evidence="3 4">
    <name type="scientific">Phytophthora cactorum</name>
    <dbReference type="NCBI Taxonomy" id="29920"/>
    <lineage>
        <taxon>Eukaryota</taxon>
        <taxon>Sar</taxon>
        <taxon>Stramenopiles</taxon>
        <taxon>Oomycota</taxon>
        <taxon>Peronosporomycetes</taxon>
        <taxon>Peronosporales</taxon>
        <taxon>Peronosporaceae</taxon>
        <taxon>Phytophthora</taxon>
    </lineage>
</organism>
<protein>
    <submittedName>
        <fullName evidence="3">Uncharacterized protein</fullName>
    </submittedName>
</protein>
<dbReference type="AlphaFoldDB" id="A0A329T243"/>
<proteinExistence type="predicted"/>
<dbReference type="EMBL" id="RCML01000182">
    <property type="protein sequence ID" value="KAG2986919.1"/>
    <property type="molecule type" value="Genomic_DNA"/>
</dbReference>
<dbReference type="Proteomes" id="UP000251314">
    <property type="component" value="Unassembled WGS sequence"/>
</dbReference>
<evidence type="ECO:0000313" key="2">
    <source>
        <dbReference type="EMBL" id="KAG3223167.1"/>
    </source>
</evidence>
<dbReference type="Proteomes" id="UP000697107">
    <property type="component" value="Unassembled WGS sequence"/>
</dbReference>
<dbReference type="Proteomes" id="UP000760860">
    <property type="component" value="Unassembled WGS sequence"/>
</dbReference>